<dbReference type="EMBL" id="LR796637">
    <property type="protein sequence ID" value="CAB4155723.1"/>
    <property type="molecule type" value="Genomic_DNA"/>
</dbReference>
<evidence type="ECO:0000313" key="1">
    <source>
        <dbReference type="EMBL" id="CAB4155723.1"/>
    </source>
</evidence>
<organism evidence="1">
    <name type="scientific">uncultured Caudovirales phage</name>
    <dbReference type="NCBI Taxonomy" id="2100421"/>
    <lineage>
        <taxon>Viruses</taxon>
        <taxon>Duplodnaviria</taxon>
        <taxon>Heunggongvirae</taxon>
        <taxon>Uroviricota</taxon>
        <taxon>Caudoviricetes</taxon>
        <taxon>Peduoviridae</taxon>
        <taxon>Maltschvirus</taxon>
        <taxon>Maltschvirus maltsch</taxon>
    </lineage>
</organism>
<name>A0A6J5N9Y3_9CAUD</name>
<gene>
    <name evidence="1" type="ORF">UFOVP655_15</name>
</gene>
<protein>
    <submittedName>
        <fullName evidence="1">Uncharacterized protein</fullName>
    </submittedName>
</protein>
<reference evidence="1" key="1">
    <citation type="submission" date="2020-04" db="EMBL/GenBank/DDBJ databases">
        <authorList>
            <person name="Chiriac C."/>
            <person name="Salcher M."/>
            <person name="Ghai R."/>
            <person name="Kavagutti S V."/>
        </authorList>
    </citation>
    <scope>NUCLEOTIDE SEQUENCE</scope>
</reference>
<sequence length="52" mass="5663">MKDDYSSLNAKGVMSVLGSFAVQTHEIFMELQNAGFTEEQAIKIVVGLASKE</sequence>
<proteinExistence type="predicted"/>
<accession>A0A6J5N9Y3</accession>